<feature type="transmembrane region" description="Helical" evidence="6">
    <location>
        <begin position="172"/>
        <end position="192"/>
    </location>
</feature>
<evidence type="ECO:0000256" key="1">
    <source>
        <dbReference type="ARBA" id="ARBA00004651"/>
    </source>
</evidence>
<reference evidence="8" key="1">
    <citation type="submission" date="2016-11" db="EMBL/GenBank/DDBJ databases">
        <authorList>
            <person name="Varghese N."/>
            <person name="Submissions S."/>
        </authorList>
    </citation>
    <scope>NUCLEOTIDE SEQUENCE [LARGE SCALE GENOMIC DNA]</scope>
    <source>
        <strain evidence="8">CGMCC 1.6496</strain>
    </source>
</reference>
<keyword evidence="5 6" id="KW-0472">Membrane</keyword>
<keyword evidence="4 6" id="KW-1133">Transmembrane helix</keyword>
<gene>
    <name evidence="7" type="ORF">SAMN05421807_10614</name>
</gene>
<evidence type="ECO:0000256" key="6">
    <source>
        <dbReference type="SAM" id="Phobius"/>
    </source>
</evidence>
<keyword evidence="2" id="KW-1003">Cell membrane</keyword>
<name>A0A1M5S189_9BACI</name>
<dbReference type="AlphaFoldDB" id="A0A1M5S189"/>
<feature type="transmembrane region" description="Helical" evidence="6">
    <location>
        <begin position="204"/>
        <end position="225"/>
    </location>
</feature>
<dbReference type="Pfam" id="PF03631">
    <property type="entry name" value="Virul_fac_BrkB"/>
    <property type="match status" value="1"/>
</dbReference>
<dbReference type="EMBL" id="FQXD01000006">
    <property type="protein sequence ID" value="SHH32181.1"/>
    <property type="molecule type" value="Genomic_DNA"/>
</dbReference>
<dbReference type="PANTHER" id="PTHR30213:SF0">
    <property type="entry name" value="UPF0761 MEMBRANE PROTEIN YIHY"/>
    <property type="match status" value="1"/>
</dbReference>
<feature type="transmembrane region" description="Helical" evidence="6">
    <location>
        <begin position="245"/>
        <end position="265"/>
    </location>
</feature>
<protein>
    <submittedName>
        <fullName evidence="7">Membrane protein</fullName>
    </submittedName>
</protein>
<evidence type="ECO:0000313" key="7">
    <source>
        <dbReference type="EMBL" id="SHH32181.1"/>
    </source>
</evidence>
<evidence type="ECO:0000256" key="5">
    <source>
        <dbReference type="ARBA" id="ARBA00023136"/>
    </source>
</evidence>
<dbReference type="PANTHER" id="PTHR30213">
    <property type="entry name" value="INNER MEMBRANE PROTEIN YHJD"/>
    <property type="match status" value="1"/>
</dbReference>
<feature type="transmembrane region" description="Helical" evidence="6">
    <location>
        <begin position="87"/>
        <end position="106"/>
    </location>
</feature>
<dbReference type="Proteomes" id="UP000184079">
    <property type="component" value="Unassembled WGS sequence"/>
</dbReference>
<keyword evidence="8" id="KW-1185">Reference proteome</keyword>
<accession>A0A1M5S189</accession>
<evidence type="ECO:0000256" key="3">
    <source>
        <dbReference type="ARBA" id="ARBA00022692"/>
    </source>
</evidence>
<keyword evidence="3 6" id="KW-0812">Transmembrane</keyword>
<evidence type="ECO:0000313" key="8">
    <source>
        <dbReference type="Proteomes" id="UP000184079"/>
    </source>
</evidence>
<comment type="subcellular location">
    <subcellularLocation>
        <location evidence="1">Cell membrane</location>
        <topology evidence="1">Multi-pass membrane protein</topology>
    </subcellularLocation>
</comment>
<proteinExistence type="predicted"/>
<feature type="transmembrane region" description="Helical" evidence="6">
    <location>
        <begin position="28"/>
        <end position="49"/>
    </location>
</feature>
<dbReference type="InterPro" id="IPR017039">
    <property type="entry name" value="Virul_fac_BrkB"/>
</dbReference>
<sequence>MMSILLFFYELGRKFFIYKVYDLSAQMAYYFLLSVFPFLFVIYSLIPYLPFNEDYILTLIEPYAPDTTYRLIRNTLTAVLANQNQPLLSLSLVISVWLASMGFQSMKRILNTAYNVHAKESIVRQVIEGLMLTIGFMIVFLFSVVVPVLERTLRAYLVDIFTNDSFHRLWDFIQWGVGSFLIMTFFLLLYYFTPNLRVKVKQVLPGALVATIGWQIISLQFATFVSRNDYTAFYGQLGGIVVLMIWFYMSAMIIIIGGLVNAMVYPIQRSERRSF</sequence>
<dbReference type="OrthoDB" id="9775903at2"/>
<feature type="transmembrane region" description="Helical" evidence="6">
    <location>
        <begin position="126"/>
        <end position="149"/>
    </location>
</feature>
<evidence type="ECO:0000256" key="2">
    <source>
        <dbReference type="ARBA" id="ARBA00022475"/>
    </source>
</evidence>
<organism evidence="7 8">
    <name type="scientific">Virgibacillus chiguensis</name>
    <dbReference type="NCBI Taxonomy" id="411959"/>
    <lineage>
        <taxon>Bacteria</taxon>
        <taxon>Bacillati</taxon>
        <taxon>Bacillota</taxon>
        <taxon>Bacilli</taxon>
        <taxon>Bacillales</taxon>
        <taxon>Bacillaceae</taxon>
        <taxon>Virgibacillus</taxon>
    </lineage>
</organism>
<dbReference type="NCBIfam" id="TIGR00765">
    <property type="entry name" value="yihY_not_rbn"/>
    <property type="match status" value="1"/>
</dbReference>
<evidence type="ECO:0000256" key="4">
    <source>
        <dbReference type="ARBA" id="ARBA00022989"/>
    </source>
</evidence>
<dbReference type="GO" id="GO:0005886">
    <property type="term" value="C:plasma membrane"/>
    <property type="evidence" value="ECO:0007669"/>
    <property type="project" value="UniProtKB-SubCell"/>
</dbReference>
<dbReference type="PIRSF" id="PIRSF035875">
    <property type="entry name" value="RNase_BN"/>
    <property type="match status" value="1"/>
</dbReference>